<evidence type="ECO:0000256" key="2">
    <source>
        <dbReference type="ARBA" id="ARBA00004902"/>
    </source>
</evidence>
<dbReference type="InterPro" id="IPR036441">
    <property type="entry name" value="DHquinase_II_sf"/>
</dbReference>
<comment type="function">
    <text evidence="8">Catalyzes a trans-dehydration via an enolate intermediate.</text>
</comment>
<sequence length="146" mass="16060">MPRYAVLQGPNLNRLGKRDPARYGHHTLADVQADIDECADELGVETAHFQSNHEGALIDWLHEQQDQEGLAGIILNPAGLTRAGWSLRTAVQDACVPIAVVHLSELHRYGPQPEPDIFLPVANVYLAGAGWRGYRFALQALHHKSG</sequence>
<dbReference type="GO" id="GO:0009423">
    <property type="term" value="P:chorismate biosynthetic process"/>
    <property type="evidence" value="ECO:0007669"/>
    <property type="project" value="UniProtKB-UniRule"/>
</dbReference>
<comment type="similarity">
    <text evidence="3 8">Belongs to the type-II 3-dehydroquinase family.</text>
</comment>
<keyword evidence="8" id="KW-0028">Amino-acid biosynthesis</keyword>
<evidence type="ECO:0000313" key="12">
    <source>
        <dbReference type="Proteomes" id="UP000598297"/>
    </source>
</evidence>
<dbReference type="GO" id="GO:0019631">
    <property type="term" value="P:quinate catabolic process"/>
    <property type="evidence" value="ECO:0007669"/>
    <property type="project" value="TreeGrafter"/>
</dbReference>
<dbReference type="HAMAP" id="MF_00169">
    <property type="entry name" value="AroQ"/>
    <property type="match status" value="1"/>
</dbReference>
<feature type="active site" description="Proton donor" evidence="8 9">
    <location>
        <position position="102"/>
    </location>
</feature>
<dbReference type="GO" id="GO:0008652">
    <property type="term" value="P:amino acid biosynthetic process"/>
    <property type="evidence" value="ECO:0007669"/>
    <property type="project" value="UniProtKB-KW"/>
</dbReference>
<evidence type="ECO:0000256" key="6">
    <source>
        <dbReference type="ARBA" id="ARBA00023141"/>
    </source>
</evidence>
<dbReference type="SUPFAM" id="SSF52304">
    <property type="entry name" value="Type II 3-dehydroquinate dehydratase"/>
    <property type="match status" value="1"/>
</dbReference>
<evidence type="ECO:0000256" key="5">
    <source>
        <dbReference type="ARBA" id="ARBA00012060"/>
    </source>
</evidence>
<name>A0A964UK83_9ACTN</name>
<protein>
    <recommendedName>
        <fullName evidence="5 8">3-dehydroquinate dehydratase</fullName>
        <shortName evidence="8">3-dehydroquinase</shortName>
        <ecNumber evidence="5 8">4.2.1.10</ecNumber>
    </recommendedName>
    <alternativeName>
        <fullName evidence="8">Type II DHQase</fullName>
    </alternativeName>
</protein>
<dbReference type="GO" id="GO:0003855">
    <property type="term" value="F:3-dehydroquinate dehydratase activity"/>
    <property type="evidence" value="ECO:0007669"/>
    <property type="project" value="UniProtKB-UniRule"/>
</dbReference>
<evidence type="ECO:0000256" key="3">
    <source>
        <dbReference type="ARBA" id="ARBA00011037"/>
    </source>
</evidence>
<evidence type="ECO:0000256" key="7">
    <source>
        <dbReference type="ARBA" id="ARBA00023239"/>
    </source>
</evidence>
<evidence type="ECO:0000256" key="4">
    <source>
        <dbReference type="ARBA" id="ARBA00011193"/>
    </source>
</evidence>
<dbReference type="InterPro" id="IPR018509">
    <property type="entry name" value="DHquinase_II_CS"/>
</dbReference>
<comment type="pathway">
    <text evidence="2 8">Metabolic intermediate biosynthesis; chorismate biosynthesis; chorismate from D-erythrose 4-phosphate and phosphoenolpyruvate: step 3/7.</text>
</comment>
<dbReference type="PROSITE" id="PS01029">
    <property type="entry name" value="DEHYDROQUINASE_II"/>
    <property type="match status" value="1"/>
</dbReference>
<comment type="subunit">
    <text evidence="4 8">Homododecamer.</text>
</comment>
<evidence type="ECO:0000256" key="8">
    <source>
        <dbReference type="HAMAP-Rule" id="MF_00169"/>
    </source>
</evidence>
<feature type="site" description="Transition state stabilizer" evidence="8 10">
    <location>
        <position position="18"/>
    </location>
</feature>
<dbReference type="PIRSF" id="PIRSF001399">
    <property type="entry name" value="DHquinase_II"/>
    <property type="match status" value="1"/>
</dbReference>
<evidence type="ECO:0000256" key="9">
    <source>
        <dbReference type="PIRSR" id="PIRSR001399-1"/>
    </source>
</evidence>
<dbReference type="InterPro" id="IPR001874">
    <property type="entry name" value="DHquinase_II"/>
</dbReference>
<gene>
    <name evidence="8" type="primary">aroQ</name>
    <name evidence="11" type="ORF">GUY60_03795</name>
</gene>
<dbReference type="AlphaFoldDB" id="A0A964UK83"/>
<organism evidence="11 12">
    <name type="scientific">Streptomyces boluensis</name>
    <dbReference type="NCBI Taxonomy" id="1775135"/>
    <lineage>
        <taxon>Bacteria</taxon>
        <taxon>Bacillati</taxon>
        <taxon>Actinomycetota</taxon>
        <taxon>Actinomycetes</taxon>
        <taxon>Kitasatosporales</taxon>
        <taxon>Streptomycetaceae</taxon>
        <taxon>Streptomyces</taxon>
    </lineage>
</organism>
<evidence type="ECO:0000313" key="11">
    <source>
        <dbReference type="EMBL" id="NBE50561.1"/>
    </source>
</evidence>
<reference evidence="11" key="1">
    <citation type="submission" date="2020-01" db="EMBL/GenBank/DDBJ databases">
        <title>Whole-genome analyses of novel actinobacteria.</title>
        <authorList>
            <person name="Sahin N."/>
        </authorList>
    </citation>
    <scope>NUCLEOTIDE SEQUENCE</scope>
    <source>
        <strain evidence="11">YC537</strain>
    </source>
</reference>
<keyword evidence="12" id="KW-1185">Reference proteome</keyword>
<dbReference type="EMBL" id="JAAAHS010000015">
    <property type="protein sequence ID" value="NBE50561.1"/>
    <property type="molecule type" value="Genomic_DNA"/>
</dbReference>
<accession>A0A964UK83</accession>
<evidence type="ECO:0000256" key="1">
    <source>
        <dbReference type="ARBA" id="ARBA00001864"/>
    </source>
</evidence>
<keyword evidence="7 8" id="KW-0456">Lyase</keyword>
<dbReference type="OrthoDB" id="9790793at2"/>
<keyword evidence="6 8" id="KW-0057">Aromatic amino acid biosynthesis</keyword>
<dbReference type="Pfam" id="PF01220">
    <property type="entry name" value="DHquinase_II"/>
    <property type="match status" value="1"/>
</dbReference>
<dbReference type="CDD" id="cd00466">
    <property type="entry name" value="DHQase_II"/>
    <property type="match status" value="1"/>
</dbReference>
<dbReference type="GO" id="GO:0009073">
    <property type="term" value="P:aromatic amino acid family biosynthetic process"/>
    <property type="evidence" value="ECO:0007669"/>
    <property type="project" value="UniProtKB-KW"/>
</dbReference>
<feature type="active site" description="Proton acceptor" evidence="8 9">
    <location>
        <position position="23"/>
    </location>
</feature>
<dbReference type="PANTHER" id="PTHR21272">
    <property type="entry name" value="CATABOLIC 3-DEHYDROQUINASE"/>
    <property type="match status" value="1"/>
</dbReference>
<dbReference type="Gene3D" id="3.40.50.9100">
    <property type="entry name" value="Dehydroquinase, class II"/>
    <property type="match status" value="1"/>
</dbReference>
<dbReference type="PANTHER" id="PTHR21272:SF3">
    <property type="entry name" value="CATABOLIC 3-DEHYDROQUINASE"/>
    <property type="match status" value="1"/>
</dbReference>
<feature type="binding site" evidence="8">
    <location>
        <begin position="103"/>
        <end position="104"/>
    </location>
    <ligand>
        <name>substrate</name>
    </ligand>
</feature>
<proteinExistence type="inferred from homology"/>
<dbReference type="EC" id="4.2.1.10" evidence="5 8"/>
<comment type="caution">
    <text evidence="11">The sequence shown here is derived from an EMBL/GenBank/DDBJ whole genome shotgun (WGS) entry which is preliminary data.</text>
</comment>
<dbReference type="Proteomes" id="UP000598297">
    <property type="component" value="Unassembled WGS sequence"/>
</dbReference>
<dbReference type="RefSeq" id="WP_161693715.1">
    <property type="nucleotide sequence ID" value="NZ_JAAAHS010000015.1"/>
</dbReference>
<comment type="caution">
    <text evidence="8">Lacks conserved residue(s) required for the propagation of feature annotation.</text>
</comment>
<evidence type="ECO:0000256" key="10">
    <source>
        <dbReference type="PIRSR" id="PIRSR001399-3"/>
    </source>
</evidence>
<comment type="catalytic activity">
    <reaction evidence="1 8">
        <text>3-dehydroquinate = 3-dehydroshikimate + H2O</text>
        <dbReference type="Rhea" id="RHEA:21096"/>
        <dbReference type="ChEBI" id="CHEBI:15377"/>
        <dbReference type="ChEBI" id="CHEBI:16630"/>
        <dbReference type="ChEBI" id="CHEBI:32364"/>
        <dbReference type="EC" id="4.2.1.10"/>
    </reaction>
</comment>
<feature type="binding site" evidence="8">
    <location>
        <position position="76"/>
    </location>
    <ligand>
        <name>substrate</name>
    </ligand>
</feature>